<dbReference type="OrthoDB" id="435441at2759"/>
<dbReference type="EMBL" id="CAMXCT010006656">
    <property type="protein sequence ID" value="CAI4017770.1"/>
    <property type="molecule type" value="Genomic_DNA"/>
</dbReference>
<gene>
    <name evidence="1" type="ORF">C1SCF055_LOCUS42390</name>
</gene>
<organism evidence="1">
    <name type="scientific">Cladocopium goreaui</name>
    <dbReference type="NCBI Taxonomy" id="2562237"/>
    <lineage>
        <taxon>Eukaryota</taxon>
        <taxon>Sar</taxon>
        <taxon>Alveolata</taxon>
        <taxon>Dinophyceae</taxon>
        <taxon>Suessiales</taxon>
        <taxon>Symbiodiniaceae</taxon>
        <taxon>Cladocopium</taxon>
    </lineage>
</organism>
<dbReference type="EMBL" id="CAMXCT020006656">
    <property type="protein sequence ID" value="CAL1171145.1"/>
    <property type="molecule type" value="Genomic_DNA"/>
</dbReference>
<evidence type="ECO:0000313" key="1">
    <source>
        <dbReference type="EMBL" id="CAI4017770.1"/>
    </source>
</evidence>
<evidence type="ECO:0000313" key="3">
    <source>
        <dbReference type="Proteomes" id="UP001152797"/>
    </source>
</evidence>
<name>A0A9P1GMX8_9DINO</name>
<reference evidence="2" key="2">
    <citation type="submission" date="2024-04" db="EMBL/GenBank/DDBJ databases">
        <authorList>
            <person name="Chen Y."/>
            <person name="Shah S."/>
            <person name="Dougan E. K."/>
            <person name="Thang M."/>
            <person name="Chan C."/>
        </authorList>
    </citation>
    <scope>NUCLEOTIDE SEQUENCE [LARGE SCALE GENOMIC DNA]</scope>
</reference>
<keyword evidence="3" id="KW-1185">Reference proteome</keyword>
<reference evidence="1" key="1">
    <citation type="submission" date="2022-10" db="EMBL/GenBank/DDBJ databases">
        <authorList>
            <person name="Chen Y."/>
            <person name="Dougan E. K."/>
            <person name="Chan C."/>
            <person name="Rhodes N."/>
            <person name="Thang M."/>
        </authorList>
    </citation>
    <scope>NUCLEOTIDE SEQUENCE</scope>
</reference>
<sequence length="458" mass="52250">MLRIQWLSGEEITRITDRSFLGAGSNWIQILKRHLHGLTGFSRFRQRLLYDSIQLEDAEIPPDGTLQLVILPLVEGHLEELFQMTREDDVQQLEDLLQQQVDPNLMENGQTALHVLHPQYSDEGSESIIQGPAGDVPQALCWKISGTREEVRFVNEVQFEALEKSGTPVQGPECLVAFGRDYVPPNTENDIMKMPVVNLNAGLEGQPGDKYRIRLYVQGAYKRLEWSKAKGVDAVAPLGRRKFQHTFSVIGDHSHWFFEEMKEVTKGVYSLEVQILKSPSNFQIYRDRDFDQGFYPDDAGEILGPDGCGHGLHWKLQGEVGDVFQITFERQVHRKEDKKSISWQHVGSKPVDFEERAKDHNYYIAGSWNDFKDCKAMKKEVDENGMVSFHQEIIIGKSGTEAMQILLDRNWLAAVHPDRDQATQETMAMISRDLTMEVLGSTGPLELIHKMISRQVTM</sequence>
<accession>A0A9P1GMX8</accession>
<dbReference type="AlphaFoldDB" id="A0A9P1GMX8"/>
<protein>
    <submittedName>
        <fullName evidence="1">Uncharacterized protein</fullName>
    </submittedName>
</protein>
<dbReference type="Proteomes" id="UP001152797">
    <property type="component" value="Unassembled WGS sequence"/>
</dbReference>
<comment type="caution">
    <text evidence="1">The sequence shown here is derived from an EMBL/GenBank/DDBJ whole genome shotgun (WGS) entry which is preliminary data.</text>
</comment>
<dbReference type="EMBL" id="CAMXCT030006656">
    <property type="protein sequence ID" value="CAL4805082.1"/>
    <property type="molecule type" value="Genomic_DNA"/>
</dbReference>
<proteinExistence type="predicted"/>
<evidence type="ECO:0000313" key="2">
    <source>
        <dbReference type="EMBL" id="CAL1171145.1"/>
    </source>
</evidence>